<organism evidence="3 4">
    <name type="scientific">Alteromonas confluentis</name>
    <dbReference type="NCBI Taxonomy" id="1656094"/>
    <lineage>
        <taxon>Bacteria</taxon>
        <taxon>Pseudomonadati</taxon>
        <taxon>Pseudomonadota</taxon>
        <taxon>Gammaproteobacteria</taxon>
        <taxon>Alteromonadales</taxon>
        <taxon>Alteromonadaceae</taxon>
        <taxon>Alteromonas/Salinimonas group</taxon>
        <taxon>Alteromonas</taxon>
    </lineage>
</organism>
<accession>A0A1E7ZDC8</accession>
<dbReference type="STRING" id="1656094.BFC18_08230"/>
<evidence type="ECO:0000259" key="2">
    <source>
        <dbReference type="Pfam" id="PF11160"/>
    </source>
</evidence>
<dbReference type="OrthoDB" id="283968at2"/>
<dbReference type="EMBL" id="MDHN01000014">
    <property type="protein sequence ID" value="OFC71452.1"/>
    <property type="molecule type" value="Genomic_DNA"/>
</dbReference>
<keyword evidence="4" id="KW-1185">Reference proteome</keyword>
<protein>
    <recommendedName>
        <fullName evidence="2">Hypervirulence associated protein TUDOR domain-containing protein</fullName>
    </recommendedName>
</protein>
<dbReference type="InterPro" id="IPR021331">
    <property type="entry name" value="Hva1_TUDOR"/>
</dbReference>
<evidence type="ECO:0000313" key="4">
    <source>
        <dbReference type="Proteomes" id="UP000175691"/>
    </source>
</evidence>
<sequence>MKNFAINTEVEWEWGNGSASGKIRKKYNEDVEKTLQGSKVTRKASDDDPAYLIEQDDGSKVLKSHSEIKKSSS</sequence>
<gene>
    <name evidence="3" type="ORF">BFC18_08230</name>
</gene>
<feature type="compositionally biased region" description="Basic and acidic residues" evidence="1">
    <location>
        <begin position="57"/>
        <end position="73"/>
    </location>
</feature>
<evidence type="ECO:0000313" key="3">
    <source>
        <dbReference type="EMBL" id="OFC71452.1"/>
    </source>
</evidence>
<comment type="caution">
    <text evidence="3">The sequence shown here is derived from an EMBL/GenBank/DDBJ whole genome shotgun (WGS) entry which is preliminary data.</text>
</comment>
<reference evidence="3 4" key="1">
    <citation type="submission" date="2016-08" db="EMBL/GenBank/DDBJ databases">
        <authorList>
            <person name="Seilhamer J.J."/>
        </authorList>
    </citation>
    <scope>NUCLEOTIDE SEQUENCE [LARGE SCALE GENOMIC DNA]</scope>
    <source>
        <strain evidence="3 4">KCTC 42603</strain>
    </source>
</reference>
<proteinExistence type="predicted"/>
<evidence type="ECO:0000256" key="1">
    <source>
        <dbReference type="SAM" id="MobiDB-lite"/>
    </source>
</evidence>
<dbReference type="Pfam" id="PF11160">
    <property type="entry name" value="Hva1_TUDOR"/>
    <property type="match status" value="1"/>
</dbReference>
<dbReference type="AlphaFoldDB" id="A0A1E7ZDC8"/>
<feature type="region of interest" description="Disordered" evidence="1">
    <location>
        <begin position="35"/>
        <end position="73"/>
    </location>
</feature>
<dbReference type="Proteomes" id="UP000175691">
    <property type="component" value="Unassembled WGS sequence"/>
</dbReference>
<dbReference type="RefSeq" id="WP_070124697.1">
    <property type="nucleotide sequence ID" value="NZ_MDHN01000014.1"/>
</dbReference>
<feature type="domain" description="Hypervirulence associated protein TUDOR" evidence="2">
    <location>
        <begin position="9"/>
        <end position="68"/>
    </location>
</feature>
<name>A0A1E7ZDC8_9ALTE</name>